<dbReference type="InterPro" id="IPR001881">
    <property type="entry name" value="EGF-like_Ca-bd_dom"/>
</dbReference>
<dbReference type="FunFam" id="2.10.25.10:FF:000122">
    <property type="entry name" value="Protein crumbs homolog 2"/>
    <property type="match status" value="1"/>
</dbReference>
<feature type="disulfide bond" evidence="17">
    <location>
        <begin position="1741"/>
        <end position="1750"/>
    </location>
</feature>
<feature type="domain" description="EGF-like" evidence="21">
    <location>
        <begin position="512"/>
        <end position="548"/>
    </location>
</feature>
<feature type="domain" description="EGF-like" evidence="21">
    <location>
        <begin position="433"/>
        <end position="469"/>
    </location>
</feature>
<dbReference type="InterPro" id="IPR000152">
    <property type="entry name" value="EGF-type_Asp/Asn_hydroxyl_site"/>
</dbReference>
<comment type="caution">
    <text evidence="22">The sequence shown here is derived from an EMBL/GenBank/DDBJ whole genome shotgun (WGS) entry which is preliminary data.</text>
</comment>
<keyword evidence="23" id="KW-1185">Reference proteome</keyword>
<dbReference type="GO" id="GO:0005911">
    <property type="term" value="C:cell-cell junction"/>
    <property type="evidence" value="ECO:0007669"/>
    <property type="project" value="UniProtKB-ARBA"/>
</dbReference>
<feature type="domain" description="EGF-like" evidence="21">
    <location>
        <begin position="665"/>
        <end position="701"/>
    </location>
</feature>
<dbReference type="FunFam" id="2.10.25.10:FF:000118">
    <property type="entry name" value="protein delta homolog 2"/>
    <property type="match status" value="1"/>
</dbReference>
<keyword evidence="9 18" id="KW-0472">Membrane</keyword>
<feature type="domain" description="EGF-like" evidence="21">
    <location>
        <begin position="273"/>
        <end position="314"/>
    </location>
</feature>
<evidence type="ECO:0000256" key="13">
    <source>
        <dbReference type="ARBA" id="ARBA00023273"/>
    </source>
</evidence>
<comment type="subcellular location">
    <subcellularLocation>
        <location evidence="1">Apical cell membrane</location>
        <topology evidence="1">Single-pass type I membrane protein</topology>
    </subcellularLocation>
    <subcellularLocation>
        <location evidence="2">Cell projection</location>
    </subcellularLocation>
</comment>
<keyword evidence="5 18" id="KW-0812">Transmembrane</keyword>
<feature type="domain" description="EGF-like" evidence="21">
    <location>
        <begin position="1949"/>
        <end position="1993"/>
    </location>
</feature>
<dbReference type="Gene3D" id="2.60.120.200">
    <property type="match status" value="4"/>
</dbReference>
<feature type="disulfide bond" evidence="17">
    <location>
        <begin position="500"/>
        <end position="509"/>
    </location>
</feature>
<keyword evidence="8 18" id="KW-1133">Transmembrane helix</keyword>
<dbReference type="PROSITE" id="PS01186">
    <property type="entry name" value="EGF_2"/>
    <property type="match status" value="17"/>
</dbReference>
<evidence type="ECO:0000256" key="5">
    <source>
        <dbReference type="ARBA" id="ARBA00022692"/>
    </source>
</evidence>
<organism evidence="22 23">
    <name type="scientific">Apolygus lucorum</name>
    <name type="common">Small green plant bug</name>
    <name type="synonym">Lygocoris lucorum</name>
    <dbReference type="NCBI Taxonomy" id="248454"/>
    <lineage>
        <taxon>Eukaryota</taxon>
        <taxon>Metazoa</taxon>
        <taxon>Ecdysozoa</taxon>
        <taxon>Arthropoda</taxon>
        <taxon>Hexapoda</taxon>
        <taxon>Insecta</taxon>
        <taxon>Pterygota</taxon>
        <taxon>Neoptera</taxon>
        <taxon>Paraneoptera</taxon>
        <taxon>Hemiptera</taxon>
        <taxon>Heteroptera</taxon>
        <taxon>Panheteroptera</taxon>
        <taxon>Cimicomorpha</taxon>
        <taxon>Miridae</taxon>
        <taxon>Mirini</taxon>
        <taxon>Apolygus</taxon>
    </lineage>
</organism>
<gene>
    <name evidence="22" type="ORF">GE061_012444</name>
</gene>
<evidence type="ECO:0000256" key="10">
    <source>
        <dbReference type="ARBA" id="ARBA00023157"/>
    </source>
</evidence>
<feature type="disulfide bond" evidence="17">
    <location>
        <begin position="538"/>
        <end position="547"/>
    </location>
</feature>
<feature type="disulfide bond" evidence="17">
    <location>
        <begin position="576"/>
        <end position="585"/>
    </location>
</feature>
<evidence type="ECO:0000259" key="21">
    <source>
        <dbReference type="PROSITE" id="PS50026"/>
    </source>
</evidence>
<feature type="domain" description="EGF-like" evidence="21">
    <location>
        <begin position="588"/>
        <end position="625"/>
    </location>
</feature>
<feature type="disulfide bond" evidence="17">
    <location>
        <begin position="691"/>
        <end position="700"/>
    </location>
</feature>
<dbReference type="GO" id="GO:0045197">
    <property type="term" value="P:establishment or maintenance of epithelial cell apical/basal polarity"/>
    <property type="evidence" value="ECO:0007669"/>
    <property type="project" value="TreeGrafter"/>
</dbReference>
<feature type="domain" description="EGF-like" evidence="21">
    <location>
        <begin position="1714"/>
        <end position="1751"/>
    </location>
</feature>
<keyword evidence="10 17" id="KW-1015">Disulfide bond</keyword>
<dbReference type="GO" id="GO:0042995">
    <property type="term" value="C:cell projection"/>
    <property type="evidence" value="ECO:0007669"/>
    <property type="project" value="UniProtKB-SubCell"/>
</dbReference>
<keyword evidence="12" id="KW-0217">Developmental protein</keyword>
<dbReference type="CDD" id="cd00054">
    <property type="entry name" value="EGF_CA"/>
    <property type="match status" value="20"/>
</dbReference>
<feature type="domain" description="Laminin G" evidence="20">
    <location>
        <begin position="1186"/>
        <end position="1391"/>
    </location>
</feature>
<dbReference type="GO" id="GO:0051240">
    <property type="term" value="P:positive regulation of multicellular organismal process"/>
    <property type="evidence" value="ECO:0007669"/>
    <property type="project" value="UniProtKB-ARBA"/>
</dbReference>
<feature type="domain" description="EGF-like" evidence="21">
    <location>
        <begin position="471"/>
        <end position="510"/>
    </location>
</feature>
<keyword evidence="6 19" id="KW-0732">Signal</keyword>
<feature type="disulfide bond" evidence="17">
    <location>
        <begin position="304"/>
        <end position="313"/>
    </location>
</feature>
<feature type="disulfide bond" evidence="17">
    <location>
        <begin position="1413"/>
        <end position="1422"/>
    </location>
</feature>
<feature type="domain" description="EGF-like" evidence="21">
    <location>
        <begin position="355"/>
        <end position="391"/>
    </location>
</feature>
<dbReference type="GO" id="GO:0007369">
    <property type="term" value="P:gastrulation"/>
    <property type="evidence" value="ECO:0007669"/>
    <property type="project" value="UniProtKB-KW"/>
</dbReference>
<feature type="domain" description="EGF-like" evidence="21">
    <location>
        <begin position="780"/>
        <end position="841"/>
    </location>
</feature>
<evidence type="ECO:0000256" key="11">
    <source>
        <dbReference type="ARBA" id="ARBA00023180"/>
    </source>
</evidence>
<dbReference type="PROSITE" id="PS00010">
    <property type="entry name" value="ASX_HYDROXYL"/>
    <property type="match status" value="18"/>
</dbReference>
<dbReference type="SUPFAM" id="SSF57196">
    <property type="entry name" value="EGF/Laminin"/>
    <property type="match status" value="21"/>
</dbReference>
<dbReference type="GO" id="GO:0032991">
    <property type="term" value="C:protein-containing complex"/>
    <property type="evidence" value="ECO:0007669"/>
    <property type="project" value="UniProtKB-ARBA"/>
</dbReference>
<dbReference type="SMART" id="SM00282">
    <property type="entry name" value="LamG"/>
    <property type="match status" value="4"/>
</dbReference>
<evidence type="ECO:0000259" key="20">
    <source>
        <dbReference type="PROSITE" id="PS50025"/>
    </source>
</evidence>
<dbReference type="InterPro" id="IPR013032">
    <property type="entry name" value="EGF-like_CS"/>
</dbReference>
<dbReference type="SUPFAM" id="SSF57184">
    <property type="entry name" value="Growth factor receptor domain"/>
    <property type="match status" value="1"/>
</dbReference>
<dbReference type="InterPro" id="IPR009030">
    <property type="entry name" value="Growth_fac_rcpt_cys_sf"/>
</dbReference>
<dbReference type="PRINTS" id="PR00010">
    <property type="entry name" value="EGFBLOOD"/>
</dbReference>
<evidence type="ECO:0000256" key="16">
    <source>
        <dbReference type="ARBA" id="ARBA00080891"/>
    </source>
</evidence>
<dbReference type="PANTHER" id="PTHR24049">
    <property type="entry name" value="CRUMBS FAMILY MEMBER"/>
    <property type="match status" value="1"/>
</dbReference>
<evidence type="ECO:0000313" key="22">
    <source>
        <dbReference type="EMBL" id="KAF6211927.1"/>
    </source>
</evidence>
<dbReference type="PANTHER" id="PTHR24049:SF22">
    <property type="entry name" value="DROSOPHILA CRUMBS HOMOLOG"/>
    <property type="match status" value="1"/>
</dbReference>
<feature type="disulfide bond" evidence="17">
    <location>
        <begin position="459"/>
        <end position="468"/>
    </location>
</feature>
<feature type="disulfide bond" evidence="17">
    <location>
        <begin position="1938"/>
        <end position="1947"/>
    </location>
</feature>
<dbReference type="PROSITE" id="PS50025">
    <property type="entry name" value="LAM_G_DOMAIN"/>
    <property type="match status" value="3"/>
</dbReference>
<feature type="disulfide bond" evidence="17">
    <location>
        <begin position="907"/>
        <end position="916"/>
    </location>
</feature>
<dbReference type="InterPro" id="IPR051022">
    <property type="entry name" value="Notch_Cell-Fate_Det"/>
</dbReference>
<sequence length="2069" mass="225454">MPRFLIVLSLSLLFIILAGECGAQYAREGQFYAKNYSRAILPAIKLNKHIGLSFRSCDGGQLFSQRSQQYSMQLDVRAEGLFFNISTLSKTFVTRISAPLTDNQWHNIIILYRMGNLTISTLGHLQVIANSTYNTEILRQPELVMSTDVLTIGEGFTGCLLEGPNIVFNSTQVQSENVAWGSCQIPFGPCSTIDPCAHDPCMNRGHCILLSNHHFFCKCSSRYSGANCQIDNGPPCDRHPCQNGGSCNEDPMGGYSCYCTGGWAGINCDVKVDTGPCQNNLPCQNNATCVRVGSSSMPDYKCNCLAGFEGRDCEINIDECLEKPCENGGICKDGINSFTCHCDRTGYTGTQCETNINECENNPCLNNGICFDNYGGYTCQCVAGFGGQNCEQKLNDCSVNRCPHPNTMCVDGNNSYQCVCKPGFGGPNCEHGPNENCMARTCYNGGTCIDGVNGVFCNCTTEYMGPLCEEPFNACGPPIPCQNNGSCISKNDGKDYQCECLPGYEGENCESNINDCNPNKCPEPKVCVDGVNSYECRCPSGLTGPDCNVEVGLCLSGPCKNSATCIDSPGNFTCLCPEGWKGIDCSIDVDECANVEKPCNEGLCVNRNGTYECYCKPGFSGIHCEFDVDECLSRPCRNGATCENMINAFACSCLPGFTGVDCGDDIDECQSNPCVNGSTCRDEIATFSCECPPGMTGRLCETDIDDCESSPCTHGGKCEDGLNSYTCDCNNTGFEGFHCELNIDECVSSPCIHGGQCVDEINGYMCECQPGYKGVNCEIDIKECENNPCQHNSTCKERSIEAYYMSGDPLLPEHFNQTFNYSIAAGYDCICVKGTQGRDCEININECESNPCLNKATCRDLIDGYECDCELGYEGTHCEVNIDECERDKPCVHGTCVDGIAQYTCECIGFYGGKNCSVELTACLTNPCQNGGTCIPYLEGETVHKFNCSCTNGYQGSVCETETTMSFNGSSYAVINTSREEGYDIQFRFKTTLSDGLLAVGKGPTFYFLRLVNGRVNLMSSLLNKWDGVFIGQSLNNSKWHKVFVAINSSHLVLAANEEQTIYPINLNNEAATSNHTSFPVTFLGGVVASLRKYTSGISSRWLIGCMQDTMINGQWILPNEEGSGSSVPMSFVGVQVGCLRTPQCAPNPCHGHGECTDYWNFYKCDCARPYLGPTCQYNYTAATFGHENITDSMVTVTVDPLARRAVRSILDISMFIRTREPAGGIFYLGSKPSSVNYSDETVIAAKLNNGELKVNFQFNGILESYGVDGVRLDNGFNHLIQVVRNVTTVQVKVNGTEYFRKTISATGPLDLQYLLLGAALSNNVPNNPPVRNFKGVIQDVQMNSGSKQMVLEFYPLIAPDIPENERPLSIGEAVFDTSLVLEGVVSDDACNNQPCAHGGTCVVTWNDYYCQCTVGHKGKQCQEMEFCQVQDCPTGSECRNLNTGYECVASITIHNPNETAPGLHYEFVHGDSSAELYELSVTYRSKTGGTILQVGEFGTTKDDSYLLVNIYNDQIVVAWSINGEEDSRNVTKDPPVGDWTTLSLKMSENTIVGSIVGGLEEIGSQGLELFTAHNFSLSHWDTLVRSSRITVGGSSSNLRKLSYTTTAEGVLTNDVELAGNYKHRFGEHFAGCIGEVRIGGLLLPYFTQAVLNNSNSSNKDHFELAEGSSLGETLGCLLCFEDECQNGANCTDPESSYVCHCHTGFDGDFCEHDIDECENNNECLHNSTCIDQVGAFTCNCSEGYQGEYCGFETNECQSNPCQNGGTCQDRLARFECICPTEYVGSMCEQPRQITCLDEPCQNLGTCQDVRNQETSDNFTCTCEEGFVGHYCESAFCAITPCQHGDCVNKISKPSCVCHPGYGGKYCEVDLNECDSNPCEHGGKCVDGTASYSCDCWKTGYRGATCSEDIDECEEAGEVICENGGSCRNLEGSYVCECLVGFCGMNCSHSDPCSTLSPDNSICFNGGICKPNCIDKPDYVCECTSSFQGKNCTEPVVFASSRVADIALIVVPILIIFLLAGVISLFVFLMMARKKRATRGTYSPSSQEYCNPRVELDNVMKPPPEERLI</sequence>
<keyword evidence="11" id="KW-0325">Glycoprotein</keyword>
<feature type="chain" id="PRO_5035937624" description="Protein crumbs homolog 2" evidence="19">
    <location>
        <begin position="24"/>
        <end position="2069"/>
    </location>
</feature>
<feature type="domain" description="EGF-like" evidence="21">
    <location>
        <begin position="703"/>
        <end position="740"/>
    </location>
</feature>
<proteinExistence type="inferred from homology"/>
<dbReference type="GO" id="GO:0003008">
    <property type="term" value="P:system process"/>
    <property type="evidence" value="ECO:0007669"/>
    <property type="project" value="UniProtKB-ARBA"/>
</dbReference>
<feature type="domain" description="Laminin G" evidence="20">
    <location>
        <begin position="28"/>
        <end position="190"/>
    </location>
</feature>
<evidence type="ECO:0000256" key="1">
    <source>
        <dbReference type="ARBA" id="ARBA00004247"/>
    </source>
</evidence>
<feature type="domain" description="EGF-like" evidence="21">
    <location>
        <begin position="1141"/>
        <end position="1177"/>
    </location>
</feature>
<feature type="disulfide bond" evidence="17">
    <location>
        <begin position="831"/>
        <end position="840"/>
    </location>
</feature>
<dbReference type="InterPro" id="IPR018097">
    <property type="entry name" value="EGF_Ca-bd_CS"/>
</dbReference>
<dbReference type="GO" id="GO:0007157">
    <property type="term" value="P:heterophilic cell-cell adhesion via plasma membrane cell adhesion molecules"/>
    <property type="evidence" value="ECO:0007669"/>
    <property type="project" value="TreeGrafter"/>
</dbReference>
<feature type="disulfide bond" evidence="17">
    <location>
        <begin position="219"/>
        <end position="228"/>
    </location>
</feature>
<dbReference type="Pfam" id="PF07645">
    <property type="entry name" value="EGF_CA"/>
    <property type="match status" value="1"/>
</dbReference>
<dbReference type="PRINTS" id="PR01983">
    <property type="entry name" value="NOTCH"/>
</dbReference>
<evidence type="ECO:0000256" key="8">
    <source>
        <dbReference type="ARBA" id="ARBA00022989"/>
    </source>
</evidence>
<dbReference type="PROSITE" id="PS00022">
    <property type="entry name" value="EGF_1"/>
    <property type="match status" value="26"/>
</dbReference>
<dbReference type="EMBL" id="WIXP02000004">
    <property type="protein sequence ID" value="KAF6211927.1"/>
    <property type="molecule type" value="Genomic_DNA"/>
</dbReference>
<feature type="domain" description="EGF-like" evidence="21">
    <location>
        <begin position="881"/>
        <end position="917"/>
    </location>
</feature>
<evidence type="ECO:0000256" key="19">
    <source>
        <dbReference type="SAM" id="SignalP"/>
    </source>
</evidence>
<evidence type="ECO:0000256" key="7">
    <source>
        <dbReference type="ARBA" id="ARBA00022737"/>
    </source>
</evidence>
<dbReference type="GO" id="GO:0030154">
    <property type="term" value="P:cell differentiation"/>
    <property type="evidence" value="ECO:0007669"/>
    <property type="project" value="UniProtKB-ARBA"/>
</dbReference>
<dbReference type="SMART" id="SM00181">
    <property type="entry name" value="EGF"/>
    <property type="match status" value="29"/>
</dbReference>
<keyword evidence="13" id="KW-0966">Cell projection</keyword>
<dbReference type="InterPro" id="IPR013320">
    <property type="entry name" value="ConA-like_dom_sf"/>
</dbReference>
<feature type="domain" description="EGF-like" evidence="21">
    <location>
        <begin position="1387"/>
        <end position="1423"/>
    </location>
</feature>
<dbReference type="PROSITE" id="PS50026">
    <property type="entry name" value="EGF_3"/>
    <property type="match status" value="29"/>
</dbReference>
<feature type="domain" description="EGF-like" evidence="21">
    <location>
        <begin position="316"/>
        <end position="353"/>
    </location>
</feature>
<dbReference type="Pfam" id="PF00054">
    <property type="entry name" value="Laminin_G_1"/>
    <property type="match status" value="2"/>
</dbReference>
<protein>
    <recommendedName>
        <fullName evidence="15">Protein crumbs homolog 2</fullName>
    </recommendedName>
    <alternativeName>
        <fullName evidence="16">Crumbs-like protein 2</fullName>
    </alternativeName>
</protein>
<dbReference type="FunFam" id="2.10.25.10:FF:000472">
    <property type="entry name" value="Uncharacterized protein, isoform A"/>
    <property type="match status" value="4"/>
</dbReference>
<reference evidence="22" key="1">
    <citation type="journal article" date="2021" name="Mol. Ecol. Resour.">
        <title>Apolygus lucorum genome provides insights into omnivorousness and mesophyll feeding.</title>
        <authorList>
            <person name="Liu Y."/>
            <person name="Liu H."/>
            <person name="Wang H."/>
            <person name="Huang T."/>
            <person name="Liu B."/>
            <person name="Yang B."/>
            <person name="Yin L."/>
            <person name="Li B."/>
            <person name="Zhang Y."/>
            <person name="Zhang S."/>
            <person name="Jiang F."/>
            <person name="Zhang X."/>
            <person name="Ren Y."/>
            <person name="Wang B."/>
            <person name="Wang S."/>
            <person name="Lu Y."/>
            <person name="Wu K."/>
            <person name="Fan W."/>
            <person name="Wang G."/>
        </authorList>
    </citation>
    <scope>NUCLEOTIDE SEQUENCE</scope>
    <source>
        <strain evidence="22">12Hb</strain>
    </source>
</reference>
<dbReference type="Pfam" id="PF00008">
    <property type="entry name" value="EGF"/>
    <property type="match status" value="17"/>
</dbReference>
<feature type="disulfide bond" evidence="17">
    <location>
        <begin position="869"/>
        <end position="878"/>
    </location>
</feature>
<dbReference type="FunFam" id="2.10.25.10:FF:000208">
    <property type="entry name" value="Crumbs 2, cell polarity complex component"/>
    <property type="match status" value="1"/>
</dbReference>
<feature type="domain" description="EGF-like" evidence="21">
    <location>
        <begin position="843"/>
        <end position="879"/>
    </location>
</feature>
<feature type="domain" description="EGF-like" evidence="21">
    <location>
        <begin position="232"/>
        <end position="269"/>
    </location>
</feature>
<evidence type="ECO:0000256" key="18">
    <source>
        <dbReference type="SAM" id="Phobius"/>
    </source>
</evidence>
<evidence type="ECO:0000313" key="23">
    <source>
        <dbReference type="Proteomes" id="UP000466442"/>
    </source>
</evidence>
<feature type="domain" description="EGF-like" evidence="21">
    <location>
        <begin position="627"/>
        <end position="663"/>
    </location>
</feature>
<evidence type="ECO:0000256" key="3">
    <source>
        <dbReference type="ARBA" id="ARBA00022475"/>
    </source>
</evidence>
<feature type="disulfide bond" evidence="17">
    <location>
        <begin position="1858"/>
        <end position="1867"/>
    </location>
</feature>
<evidence type="ECO:0000256" key="4">
    <source>
        <dbReference type="ARBA" id="ARBA00022536"/>
    </source>
</evidence>
<evidence type="ECO:0000256" key="15">
    <source>
        <dbReference type="ARBA" id="ARBA00072415"/>
    </source>
</evidence>
<feature type="disulfide bond" evidence="17">
    <location>
        <begin position="381"/>
        <end position="390"/>
    </location>
</feature>
<evidence type="ECO:0000256" key="12">
    <source>
        <dbReference type="ARBA" id="ARBA00023218"/>
    </source>
</evidence>
<dbReference type="GO" id="GO:0016324">
    <property type="term" value="C:apical plasma membrane"/>
    <property type="evidence" value="ECO:0007669"/>
    <property type="project" value="UniProtKB-SubCell"/>
</dbReference>
<feature type="disulfide bond" evidence="17">
    <location>
        <begin position="1167"/>
        <end position="1176"/>
    </location>
</feature>
<feature type="domain" description="EGF-like" evidence="21">
    <location>
        <begin position="1753"/>
        <end position="1789"/>
    </location>
</feature>
<feature type="disulfide bond" evidence="17">
    <location>
        <begin position="1702"/>
        <end position="1711"/>
    </location>
</feature>
<dbReference type="InterPro" id="IPR000742">
    <property type="entry name" value="EGF"/>
</dbReference>
<keyword evidence="3" id="KW-1003">Cell membrane</keyword>
<feature type="disulfide bond" evidence="17">
    <location>
        <begin position="653"/>
        <end position="662"/>
    </location>
</feature>
<dbReference type="SMART" id="SM00179">
    <property type="entry name" value="EGF_CA"/>
    <property type="match status" value="27"/>
</dbReference>
<dbReference type="InterPro" id="IPR001791">
    <property type="entry name" value="Laminin_G"/>
</dbReference>
<feature type="disulfide bond" evidence="17">
    <location>
        <begin position="615"/>
        <end position="624"/>
    </location>
</feature>
<comment type="caution">
    <text evidence="17">Lacks conserved residue(s) required for the propagation of feature annotation.</text>
</comment>
<dbReference type="Pfam" id="PF12661">
    <property type="entry name" value="hEGF"/>
    <property type="match status" value="7"/>
</dbReference>
<keyword evidence="4 17" id="KW-0245">EGF-like domain</keyword>
<feature type="domain" description="EGF-like" evidence="21">
    <location>
        <begin position="550"/>
        <end position="586"/>
    </location>
</feature>
<comment type="similarity">
    <text evidence="14">Belongs to the Crumbs protein family.</text>
</comment>
<dbReference type="OrthoDB" id="283575at2759"/>
<feature type="domain" description="EGF-like" evidence="21">
    <location>
        <begin position="192"/>
        <end position="229"/>
    </location>
</feature>
<evidence type="ECO:0000256" key="17">
    <source>
        <dbReference type="PROSITE-ProRule" id="PRU00076"/>
    </source>
</evidence>
<feature type="domain" description="EGF-like" evidence="21">
    <location>
        <begin position="1834"/>
        <end position="1868"/>
    </location>
</feature>
<dbReference type="FunFam" id="2.10.25.10:FF:000109">
    <property type="entry name" value="Notch homolog 4, [Drosophila]"/>
    <property type="match status" value="1"/>
</dbReference>
<accession>A0A8S9XSL5</accession>
<dbReference type="GO" id="GO:0005509">
    <property type="term" value="F:calcium ion binding"/>
    <property type="evidence" value="ECO:0007669"/>
    <property type="project" value="InterPro"/>
</dbReference>
<feature type="domain" description="EGF-like" evidence="21">
    <location>
        <begin position="393"/>
        <end position="430"/>
    </location>
</feature>
<dbReference type="FunFam" id="2.10.25.10:FF:000123">
    <property type="entry name" value="Crumbs homolog 1 (Drosophila)"/>
    <property type="match status" value="1"/>
</dbReference>
<feature type="signal peptide" evidence="19">
    <location>
        <begin position="1"/>
        <end position="23"/>
    </location>
</feature>
<dbReference type="GO" id="GO:0048513">
    <property type="term" value="P:animal organ development"/>
    <property type="evidence" value="ECO:0007669"/>
    <property type="project" value="UniProtKB-ARBA"/>
</dbReference>
<feature type="disulfide bond" evidence="17">
    <location>
        <begin position="420"/>
        <end position="429"/>
    </location>
</feature>
<evidence type="ECO:0000256" key="14">
    <source>
        <dbReference type="ARBA" id="ARBA00060989"/>
    </source>
</evidence>
<dbReference type="SUPFAM" id="SSF49899">
    <property type="entry name" value="Concanavalin A-like lectins/glucanases"/>
    <property type="match status" value="4"/>
</dbReference>
<feature type="disulfide bond" evidence="17">
    <location>
        <begin position="950"/>
        <end position="959"/>
    </location>
</feature>
<feature type="disulfide bond" evidence="17">
    <location>
        <begin position="1983"/>
        <end position="1992"/>
    </location>
</feature>
<feature type="disulfide bond" evidence="17">
    <location>
        <begin position="1837"/>
        <end position="1847"/>
    </location>
</feature>
<feature type="disulfide bond" evidence="17">
    <location>
        <begin position="1779"/>
        <end position="1788"/>
    </location>
</feature>
<feature type="disulfide bond" evidence="17">
    <location>
        <begin position="259"/>
        <end position="268"/>
    </location>
</feature>
<feature type="disulfide bond" evidence="17">
    <location>
        <begin position="481"/>
        <end position="498"/>
    </location>
</feature>
<feature type="transmembrane region" description="Helical" evidence="18">
    <location>
        <begin position="2006"/>
        <end position="2029"/>
    </location>
</feature>
<dbReference type="FunFam" id="2.10.25.10:FF:000004">
    <property type="entry name" value="Neurogenic locus notch 1"/>
    <property type="match status" value="1"/>
</dbReference>
<dbReference type="CDD" id="cd00110">
    <property type="entry name" value="LamG"/>
    <property type="match status" value="2"/>
</dbReference>
<evidence type="ECO:0000256" key="2">
    <source>
        <dbReference type="ARBA" id="ARBA00004316"/>
    </source>
</evidence>
<evidence type="ECO:0000256" key="6">
    <source>
        <dbReference type="ARBA" id="ARBA00022729"/>
    </source>
</evidence>
<keyword evidence="7" id="KW-0677">Repeat</keyword>
<name>A0A8S9XSL5_APOLU</name>
<feature type="domain" description="EGF-like" evidence="21">
    <location>
        <begin position="1792"/>
        <end position="1833"/>
    </location>
</feature>
<feature type="domain" description="EGF-like" evidence="21">
    <location>
        <begin position="1909"/>
        <end position="1948"/>
    </location>
</feature>
<dbReference type="FunFam" id="2.10.25.10:FF:000031">
    <property type="entry name" value="neurogenic locus notch homolog protein 3"/>
    <property type="match status" value="1"/>
</dbReference>
<dbReference type="Proteomes" id="UP000466442">
    <property type="component" value="Unassembled WGS sequence"/>
</dbReference>
<feature type="domain" description="EGF-like" evidence="21">
    <location>
        <begin position="1870"/>
        <end position="1907"/>
    </location>
</feature>
<dbReference type="Gene3D" id="2.10.25.10">
    <property type="entry name" value="Laminin"/>
    <property type="match status" value="28"/>
</dbReference>
<keyword evidence="12" id="KW-0306">Gastrulation</keyword>
<feature type="disulfide bond" evidence="17">
    <location>
        <begin position="768"/>
        <end position="777"/>
    </location>
</feature>
<dbReference type="FunFam" id="2.10.25.10:FF:000039">
    <property type="entry name" value="Crumbs cell polarity complex component 1"/>
    <property type="match status" value="2"/>
</dbReference>
<feature type="domain" description="Laminin G" evidence="20">
    <location>
        <begin position="964"/>
        <end position="1139"/>
    </location>
</feature>
<feature type="domain" description="EGF-like" evidence="21">
    <location>
        <begin position="1678"/>
        <end position="1712"/>
    </location>
</feature>
<dbReference type="InterPro" id="IPR049883">
    <property type="entry name" value="NOTCH1_EGF-like"/>
</dbReference>
<dbReference type="FunFam" id="2.60.120.200:FF:000143">
    <property type="entry name" value="Crumbs, isoform D"/>
    <property type="match status" value="1"/>
</dbReference>
<evidence type="ECO:0000256" key="9">
    <source>
        <dbReference type="ARBA" id="ARBA00023136"/>
    </source>
</evidence>
<feature type="disulfide bond" evidence="17">
    <location>
        <begin position="1823"/>
        <end position="1832"/>
    </location>
</feature>
<feature type="domain" description="EGF-like" evidence="21">
    <location>
        <begin position="742"/>
        <end position="778"/>
    </location>
</feature>
<dbReference type="PROSITE" id="PS01187">
    <property type="entry name" value="EGF_CA"/>
    <property type="match status" value="9"/>
</dbReference>
<feature type="domain" description="EGF-like" evidence="21">
    <location>
        <begin position="919"/>
        <end position="960"/>
    </location>
</feature>